<dbReference type="PRINTS" id="PR00080">
    <property type="entry name" value="SDRFAMILY"/>
</dbReference>
<dbReference type="EC" id="1.-.-.-" evidence="2"/>
<evidence type="ECO:0000313" key="3">
    <source>
        <dbReference type="Proteomes" id="UP001437460"/>
    </source>
</evidence>
<proteinExistence type="inferred from homology"/>
<protein>
    <submittedName>
        <fullName evidence="2">SDR family oxidoreductase</fullName>
        <ecNumber evidence="2">1.-.-.-</ecNumber>
    </submittedName>
</protein>
<organism evidence="2 3">
    <name type="scientific">Ventrimonas faecis</name>
    <dbReference type="NCBI Taxonomy" id="3133170"/>
    <lineage>
        <taxon>Bacteria</taxon>
        <taxon>Bacillati</taxon>
        <taxon>Bacillota</taxon>
        <taxon>Clostridia</taxon>
        <taxon>Lachnospirales</taxon>
        <taxon>Lachnospiraceae</taxon>
        <taxon>Ventrimonas</taxon>
    </lineage>
</organism>
<evidence type="ECO:0000313" key="2">
    <source>
        <dbReference type="EMBL" id="MEQ2562206.1"/>
    </source>
</evidence>
<dbReference type="InterPro" id="IPR002347">
    <property type="entry name" value="SDR_fam"/>
</dbReference>
<gene>
    <name evidence="2" type="ORF">WMO41_03305</name>
</gene>
<dbReference type="PANTHER" id="PTHR42760">
    <property type="entry name" value="SHORT-CHAIN DEHYDROGENASES/REDUCTASES FAMILY MEMBER"/>
    <property type="match status" value="1"/>
</dbReference>
<dbReference type="Proteomes" id="UP001437460">
    <property type="component" value="Unassembled WGS sequence"/>
</dbReference>
<comment type="similarity">
    <text evidence="1">Belongs to the short-chain dehydrogenases/reductases (SDR) family.</text>
</comment>
<dbReference type="InterPro" id="IPR036291">
    <property type="entry name" value="NAD(P)-bd_dom_sf"/>
</dbReference>
<dbReference type="PRINTS" id="PR00081">
    <property type="entry name" value="GDHRDH"/>
</dbReference>
<dbReference type="RefSeq" id="WP_349228550.1">
    <property type="nucleotide sequence ID" value="NZ_JBBMFJ010000004.1"/>
</dbReference>
<dbReference type="Pfam" id="PF13561">
    <property type="entry name" value="adh_short_C2"/>
    <property type="match status" value="1"/>
</dbReference>
<name>A0ABV1HIS2_9FIRM</name>
<dbReference type="Gene3D" id="3.40.50.720">
    <property type="entry name" value="NAD(P)-binding Rossmann-like Domain"/>
    <property type="match status" value="1"/>
</dbReference>
<comment type="caution">
    <text evidence="2">The sequence shown here is derived from an EMBL/GenBank/DDBJ whole genome shotgun (WGS) entry which is preliminary data.</text>
</comment>
<dbReference type="CDD" id="cd05233">
    <property type="entry name" value="SDR_c"/>
    <property type="match status" value="1"/>
</dbReference>
<evidence type="ECO:0000256" key="1">
    <source>
        <dbReference type="ARBA" id="ARBA00006484"/>
    </source>
</evidence>
<accession>A0ABV1HIS2</accession>
<keyword evidence="2" id="KW-0560">Oxidoreductase</keyword>
<dbReference type="SUPFAM" id="SSF51735">
    <property type="entry name" value="NAD(P)-binding Rossmann-fold domains"/>
    <property type="match status" value="1"/>
</dbReference>
<dbReference type="GO" id="GO:0016491">
    <property type="term" value="F:oxidoreductase activity"/>
    <property type="evidence" value="ECO:0007669"/>
    <property type="project" value="UniProtKB-KW"/>
</dbReference>
<dbReference type="EMBL" id="JBBMFJ010000004">
    <property type="protein sequence ID" value="MEQ2562206.1"/>
    <property type="molecule type" value="Genomic_DNA"/>
</dbReference>
<reference evidence="2 3" key="1">
    <citation type="submission" date="2024-03" db="EMBL/GenBank/DDBJ databases">
        <title>Human intestinal bacterial collection.</title>
        <authorList>
            <person name="Pauvert C."/>
            <person name="Hitch T.C.A."/>
            <person name="Clavel T."/>
        </authorList>
    </citation>
    <scope>NUCLEOTIDE SEQUENCE [LARGE SCALE GENOMIC DNA]</scope>
    <source>
        <strain evidence="2 3">CLA-AP-H27</strain>
    </source>
</reference>
<keyword evidence="3" id="KW-1185">Reference proteome</keyword>
<sequence>MDLGLTGKTVVVTGGSKGIGYAAAEAFLKEGAKVAICARHEEELKEAAKTLSQYGPVYYEAFDVVDAEYNYRFAEHVNQKFGSLDVWVNNVGVSGPKKGDEYDDEEIDFMTGVCFKSVVYGCQAAFRYMKKQHSGAIVNVSSLAARCPSAGRSTLYGPLKSAINNLTNTFAGEYCPYNVRVTCIMPGFTLTPAVKRTISPEELNMNTQATLLRRAANPEEIARPIVFLASSAASYMTATTIEVSGGRSMTLNPSFAYDRLAAEQK</sequence>